<evidence type="ECO:0000313" key="5">
    <source>
        <dbReference type="Proteomes" id="UP000663888"/>
    </source>
</evidence>
<feature type="transmembrane region" description="Helical" evidence="2">
    <location>
        <begin position="144"/>
        <end position="166"/>
    </location>
</feature>
<gene>
    <name evidence="4" type="ORF">RDB_LOCUS135030</name>
</gene>
<feature type="transmembrane region" description="Helical" evidence="2">
    <location>
        <begin position="81"/>
        <end position="100"/>
    </location>
</feature>
<dbReference type="Proteomes" id="UP000663888">
    <property type="component" value="Unassembled WGS sequence"/>
</dbReference>
<dbReference type="EMBL" id="CAJMWX010001423">
    <property type="protein sequence ID" value="CAE6488091.1"/>
    <property type="molecule type" value="Genomic_DNA"/>
</dbReference>
<keyword evidence="2" id="KW-0812">Transmembrane</keyword>
<feature type="transmembrane region" description="Helical" evidence="2">
    <location>
        <begin position="120"/>
        <end position="138"/>
    </location>
</feature>
<name>A0A8H3CNE1_9AGAM</name>
<sequence>MVVLKTNPWWFVLNIIRVLSVITLALIFASSIVMMVRDANAICRDMSAPDRAEGEKLGNKLGLERAYIPLSTVPRQPGGPFFAILSRLLVVSQCPILILAELGRPKRFFIKSLPILGPQYGVGILGIMQVLLSTVILSHRVPKFALVPAFLLFGIGCLNTALGLALRQNLHAYRTWKTEACQHETSEETHPTKCRTSFRPGSERTMAYKLTDSPVYSDHLEKQPRYETAYMSKGSGHGCSKLAPPGGLLQCTGSLELQRQAQSRTEKGGYSISAPEQAHPKH</sequence>
<proteinExistence type="predicted"/>
<feature type="compositionally biased region" description="Polar residues" evidence="1">
    <location>
        <begin position="253"/>
        <end position="263"/>
    </location>
</feature>
<feature type="domain" description="DUF7598" evidence="3">
    <location>
        <begin position="81"/>
        <end position="139"/>
    </location>
</feature>
<organism evidence="4 5">
    <name type="scientific">Rhizoctonia solani</name>
    <dbReference type="NCBI Taxonomy" id="456999"/>
    <lineage>
        <taxon>Eukaryota</taxon>
        <taxon>Fungi</taxon>
        <taxon>Dikarya</taxon>
        <taxon>Basidiomycota</taxon>
        <taxon>Agaricomycotina</taxon>
        <taxon>Agaricomycetes</taxon>
        <taxon>Cantharellales</taxon>
        <taxon>Ceratobasidiaceae</taxon>
        <taxon>Rhizoctonia</taxon>
    </lineage>
</organism>
<dbReference type="AlphaFoldDB" id="A0A8H3CNE1"/>
<evidence type="ECO:0000256" key="1">
    <source>
        <dbReference type="SAM" id="MobiDB-lite"/>
    </source>
</evidence>
<keyword evidence="2" id="KW-0472">Membrane</keyword>
<accession>A0A8H3CNE1</accession>
<dbReference type="Pfam" id="PF24535">
    <property type="entry name" value="DUF7598"/>
    <property type="match status" value="1"/>
</dbReference>
<keyword evidence="2" id="KW-1133">Transmembrane helix</keyword>
<reference evidence="4" key="1">
    <citation type="submission" date="2021-01" db="EMBL/GenBank/DDBJ databases">
        <authorList>
            <person name="Kaushik A."/>
        </authorList>
    </citation>
    <scope>NUCLEOTIDE SEQUENCE</scope>
    <source>
        <strain evidence="4">AG4-R118</strain>
    </source>
</reference>
<evidence type="ECO:0000313" key="4">
    <source>
        <dbReference type="EMBL" id="CAE6488091.1"/>
    </source>
</evidence>
<evidence type="ECO:0000259" key="3">
    <source>
        <dbReference type="Pfam" id="PF24535"/>
    </source>
</evidence>
<feature type="transmembrane region" description="Helical" evidence="2">
    <location>
        <begin position="12"/>
        <end position="36"/>
    </location>
</feature>
<evidence type="ECO:0000256" key="2">
    <source>
        <dbReference type="SAM" id="Phobius"/>
    </source>
</evidence>
<dbReference type="InterPro" id="IPR056019">
    <property type="entry name" value="DUF7598"/>
</dbReference>
<comment type="caution">
    <text evidence="4">The sequence shown here is derived from an EMBL/GenBank/DDBJ whole genome shotgun (WGS) entry which is preliminary data.</text>
</comment>
<feature type="region of interest" description="Disordered" evidence="1">
    <location>
        <begin position="253"/>
        <end position="282"/>
    </location>
</feature>
<protein>
    <recommendedName>
        <fullName evidence="3">DUF7598 domain-containing protein</fullName>
    </recommendedName>
</protein>